<dbReference type="InterPro" id="IPR013249">
    <property type="entry name" value="RNA_pol_sigma70_r4_t2"/>
</dbReference>
<dbReference type="RefSeq" id="WP_262581859.1">
    <property type="nucleotide sequence ID" value="NZ_JAOQJV010000013.1"/>
</dbReference>
<dbReference type="InterPro" id="IPR007627">
    <property type="entry name" value="RNA_pol_sigma70_r2"/>
</dbReference>
<comment type="similarity">
    <text evidence="1">Belongs to the sigma-70 factor family. ECF subfamily.</text>
</comment>
<evidence type="ECO:0000259" key="6">
    <source>
        <dbReference type="Pfam" id="PF04542"/>
    </source>
</evidence>
<dbReference type="Gene3D" id="1.10.1740.10">
    <property type="match status" value="1"/>
</dbReference>
<keyword evidence="9" id="KW-1185">Reference proteome</keyword>
<evidence type="ECO:0000256" key="3">
    <source>
        <dbReference type="ARBA" id="ARBA00023082"/>
    </source>
</evidence>
<evidence type="ECO:0000256" key="2">
    <source>
        <dbReference type="ARBA" id="ARBA00023015"/>
    </source>
</evidence>
<dbReference type="InterPro" id="IPR039425">
    <property type="entry name" value="RNA_pol_sigma-70-like"/>
</dbReference>
<dbReference type="SUPFAM" id="SSF88659">
    <property type="entry name" value="Sigma3 and sigma4 domains of RNA polymerase sigma factors"/>
    <property type="match status" value="1"/>
</dbReference>
<organism evidence="8 9">
    <name type="scientific">Dorea ammoniilytica</name>
    <dbReference type="NCBI Taxonomy" id="2981788"/>
    <lineage>
        <taxon>Bacteria</taxon>
        <taxon>Bacillati</taxon>
        <taxon>Bacillota</taxon>
        <taxon>Clostridia</taxon>
        <taxon>Lachnospirales</taxon>
        <taxon>Lachnospiraceae</taxon>
        <taxon>Dorea</taxon>
    </lineage>
</organism>
<dbReference type="EMBL" id="JAOQJV010000013">
    <property type="protein sequence ID" value="MCU6700498.1"/>
    <property type="molecule type" value="Genomic_DNA"/>
</dbReference>
<dbReference type="Pfam" id="PF04542">
    <property type="entry name" value="Sigma70_r2"/>
    <property type="match status" value="1"/>
</dbReference>
<dbReference type="InterPro" id="IPR013325">
    <property type="entry name" value="RNA_pol_sigma_r2"/>
</dbReference>
<dbReference type="Gene3D" id="1.10.10.10">
    <property type="entry name" value="Winged helix-like DNA-binding domain superfamily/Winged helix DNA-binding domain"/>
    <property type="match status" value="1"/>
</dbReference>
<name>A0ABT2S7Q6_9FIRM</name>
<dbReference type="InterPro" id="IPR013324">
    <property type="entry name" value="RNA_pol_sigma_r3/r4-like"/>
</dbReference>
<gene>
    <name evidence="8" type="ORF">OCV65_09690</name>
</gene>
<reference evidence="8 9" key="1">
    <citation type="journal article" date="2021" name="ISME Commun">
        <title>Automated analysis of genomic sequences facilitates high-throughput and comprehensive description of bacteria.</title>
        <authorList>
            <person name="Hitch T.C.A."/>
        </authorList>
    </citation>
    <scope>NUCLEOTIDE SEQUENCE [LARGE SCALE GENOMIC DNA]</scope>
    <source>
        <strain evidence="8 9">Sanger_02</strain>
    </source>
</reference>
<dbReference type="PANTHER" id="PTHR43133:SF52">
    <property type="entry name" value="ECF RNA POLYMERASE SIGMA FACTOR SIGL"/>
    <property type="match status" value="1"/>
</dbReference>
<dbReference type="NCBIfam" id="TIGR02937">
    <property type="entry name" value="sigma70-ECF"/>
    <property type="match status" value="1"/>
</dbReference>
<keyword evidence="2" id="KW-0805">Transcription regulation</keyword>
<evidence type="ECO:0000256" key="4">
    <source>
        <dbReference type="ARBA" id="ARBA00023125"/>
    </source>
</evidence>
<dbReference type="PANTHER" id="PTHR43133">
    <property type="entry name" value="RNA POLYMERASE ECF-TYPE SIGMA FACTO"/>
    <property type="match status" value="1"/>
</dbReference>
<comment type="caution">
    <text evidence="8">The sequence shown here is derived from an EMBL/GenBank/DDBJ whole genome shotgun (WGS) entry which is preliminary data.</text>
</comment>
<dbReference type="SUPFAM" id="SSF88946">
    <property type="entry name" value="Sigma2 domain of RNA polymerase sigma factors"/>
    <property type="match status" value="1"/>
</dbReference>
<sequence>MQFEEIYARYYKEVYYYLLSLDGNRETAEELTQETFFRAMKAIHKFKGECQLGTWLCQIAKHTYFSWKKKHRREVISDSPKELEEDRLRSNQLERALDEQVGRRQESMEIYRILHDLEEPYKEVFTLRVLGELSYREIGEVFGRKEGWARVTFHRAKTKIQQLMQKGGR</sequence>
<protein>
    <submittedName>
        <fullName evidence="8">RNA polymerase sigma factor</fullName>
    </submittedName>
</protein>
<feature type="domain" description="RNA polymerase sigma factor 70 region 4 type 2" evidence="7">
    <location>
        <begin position="108"/>
        <end position="160"/>
    </location>
</feature>
<evidence type="ECO:0000313" key="8">
    <source>
        <dbReference type="EMBL" id="MCU6700498.1"/>
    </source>
</evidence>
<keyword evidence="3" id="KW-0731">Sigma factor</keyword>
<evidence type="ECO:0000259" key="7">
    <source>
        <dbReference type="Pfam" id="PF08281"/>
    </source>
</evidence>
<evidence type="ECO:0000256" key="1">
    <source>
        <dbReference type="ARBA" id="ARBA00010641"/>
    </source>
</evidence>
<keyword evidence="4" id="KW-0238">DNA-binding</keyword>
<dbReference type="Pfam" id="PF08281">
    <property type="entry name" value="Sigma70_r4_2"/>
    <property type="match status" value="1"/>
</dbReference>
<evidence type="ECO:0000313" key="9">
    <source>
        <dbReference type="Proteomes" id="UP001207605"/>
    </source>
</evidence>
<feature type="domain" description="RNA polymerase sigma-70 region 2" evidence="6">
    <location>
        <begin position="6"/>
        <end position="73"/>
    </location>
</feature>
<dbReference type="Proteomes" id="UP001207605">
    <property type="component" value="Unassembled WGS sequence"/>
</dbReference>
<dbReference type="InterPro" id="IPR014284">
    <property type="entry name" value="RNA_pol_sigma-70_dom"/>
</dbReference>
<keyword evidence="5" id="KW-0804">Transcription</keyword>
<proteinExistence type="inferred from homology"/>
<evidence type="ECO:0000256" key="5">
    <source>
        <dbReference type="ARBA" id="ARBA00023163"/>
    </source>
</evidence>
<accession>A0ABT2S7Q6</accession>
<dbReference type="InterPro" id="IPR036388">
    <property type="entry name" value="WH-like_DNA-bd_sf"/>
</dbReference>